<keyword evidence="1" id="KW-0472">Membrane</keyword>
<dbReference type="RefSeq" id="WP_069151165.1">
    <property type="nucleotide sequence ID" value="NZ_MCGH01000001.1"/>
</dbReference>
<dbReference type="NCBIfam" id="TIGR02532">
    <property type="entry name" value="IV_pilin_GFxxxE"/>
    <property type="match status" value="1"/>
</dbReference>
<evidence type="ECO:0000313" key="3">
    <source>
        <dbReference type="Proteomes" id="UP000094067"/>
    </source>
</evidence>
<evidence type="ECO:0000313" key="2">
    <source>
        <dbReference type="EMBL" id="ODM08947.1"/>
    </source>
</evidence>
<evidence type="ECO:0000256" key="1">
    <source>
        <dbReference type="SAM" id="Phobius"/>
    </source>
</evidence>
<dbReference type="PROSITE" id="PS00409">
    <property type="entry name" value="PROKAR_NTER_METHYL"/>
    <property type="match status" value="1"/>
</dbReference>
<keyword evidence="1" id="KW-0812">Transmembrane</keyword>
<protein>
    <submittedName>
        <fullName evidence="2">Type II secretion system protein G</fullName>
    </submittedName>
</protein>
<feature type="transmembrane region" description="Helical" evidence="1">
    <location>
        <begin position="12"/>
        <end position="33"/>
    </location>
</feature>
<dbReference type="InterPro" id="IPR012902">
    <property type="entry name" value="N_methyl_site"/>
</dbReference>
<dbReference type="Pfam" id="PF07963">
    <property type="entry name" value="N_methyl"/>
    <property type="match status" value="1"/>
</dbReference>
<accession>A0A1E3AJS6</accession>
<dbReference type="Proteomes" id="UP000094067">
    <property type="component" value="Unassembled WGS sequence"/>
</dbReference>
<reference evidence="2 3" key="1">
    <citation type="submission" date="2016-07" db="EMBL/GenBank/DDBJ databases">
        <title>Characterization of isolates of Eisenbergiella tayi derived from blood cultures, using whole genome sequencing.</title>
        <authorList>
            <person name="Burdz T."/>
            <person name="Wiebe D."/>
            <person name="Huynh C."/>
            <person name="Bernard K."/>
        </authorList>
    </citation>
    <scope>NUCLEOTIDE SEQUENCE [LARGE SCALE GENOMIC DNA]</scope>
    <source>
        <strain evidence="2 3">NML 110608</strain>
    </source>
</reference>
<proteinExistence type="predicted"/>
<organism evidence="2 3">
    <name type="scientific">Eisenbergiella tayi</name>
    <dbReference type="NCBI Taxonomy" id="1432052"/>
    <lineage>
        <taxon>Bacteria</taxon>
        <taxon>Bacillati</taxon>
        <taxon>Bacillota</taxon>
        <taxon>Clostridia</taxon>
        <taxon>Lachnospirales</taxon>
        <taxon>Lachnospiraceae</taxon>
        <taxon>Eisenbergiella</taxon>
    </lineage>
</organism>
<dbReference type="InterPro" id="IPR045584">
    <property type="entry name" value="Pilin-like"/>
</dbReference>
<dbReference type="EMBL" id="MCGH01000001">
    <property type="protein sequence ID" value="ODM08947.1"/>
    <property type="molecule type" value="Genomic_DNA"/>
</dbReference>
<dbReference type="Gene3D" id="3.30.700.10">
    <property type="entry name" value="Glycoprotein, Type 4 Pilin"/>
    <property type="match status" value="1"/>
</dbReference>
<gene>
    <name evidence="2" type="primary">xcpT</name>
    <name evidence="2" type="ORF">BEI61_00576</name>
</gene>
<dbReference type="AlphaFoldDB" id="A0A1E3AJS6"/>
<comment type="caution">
    <text evidence="2">The sequence shown here is derived from an EMBL/GenBank/DDBJ whole genome shotgun (WGS) entry which is preliminary data.</text>
</comment>
<sequence length="276" mass="30743">MNKRKAFNNKKGFTLVEMIVVIVILGILLAIMVPQLIKYIDKAKAVQCRADVSYIMKEYQIEALEKDPGNAEAACALLESIVLEHNGKLKKKGEIFNGGIYSDVCTSKGLYTCTFDFSYKTVTVTCSEHDEEQIEIKKLADVLSSLDFSGISDCPYKNLSEYFKDGRTSINSEAISTGGYGSYGSFAKVIEEKLKEQGINTAGRSWRMYKKGDTYNLFLTDSMKITPEMNGLVISCTQYDIKNNKVIHGTMNVTIENQGQGTYPVLNGESFVPDKE</sequence>
<dbReference type="SUPFAM" id="SSF54523">
    <property type="entry name" value="Pili subunits"/>
    <property type="match status" value="1"/>
</dbReference>
<name>A0A1E3AJS6_9FIRM</name>
<keyword evidence="1" id="KW-1133">Transmembrane helix</keyword>